<proteinExistence type="predicted"/>
<dbReference type="Gramene" id="KXG19819">
    <property type="protein sequence ID" value="KXG19819"/>
    <property type="gene ID" value="SORBI_3010G121900"/>
</dbReference>
<protein>
    <submittedName>
        <fullName evidence="1">Uncharacterized protein</fullName>
    </submittedName>
</protein>
<dbReference type="EMBL" id="CM000769">
    <property type="protein sequence ID" value="KXG19819.1"/>
    <property type="molecule type" value="Genomic_DNA"/>
</dbReference>
<reference evidence="1 2" key="1">
    <citation type="journal article" date="2009" name="Nature">
        <title>The Sorghum bicolor genome and the diversification of grasses.</title>
        <authorList>
            <person name="Paterson A.H."/>
            <person name="Bowers J.E."/>
            <person name="Bruggmann R."/>
            <person name="Dubchak I."/>
            <person name="Grimwood J."/>
            <person name="Gundlach H."/>
            <person name="Haberer G."/>
            <person name="Hellsten U."/>
            <person name="Mitros T."/>
            <person name="Poliakov A."/>
            <person name="Schmutz J."/>
            <person name="Spannagl M."/>
            <person name="Tang H."/>
            <person name="Wang X."/>
            <person name="Wicker T."/>
            <person name="Bharti A.K."/>
            <person name="Chapman J."/>
            <person name="Feltus F.A."/>
            <person name="Gowik U."/>
            <person name="Grigoriev I.V."/>
            <person name="Lyons E."/>
            <person name="Maher C.A."/>
            <person name="Martis M."/>
            <person name="Narechania A."/>
            <person name="Otillar R.P."/>
            <person name="Penning B.W."/>
            <person name="Salamov A.A."/>
            <person name="Wang Y."/>
            <person name="Zhang L."/>
            <person name="Carpita N.C."/>
            <person name="Freeling M."/>
            <person name="Gingle A.R."/>
            <person name="Hash C.T."/>
            <person name="Keller B."/>
            <person name="Klein P."/>
            <person name="Kresovich S."/>
            <person name="McCann M.C."/>
            <person name="Ming R."/>
            <person name="Peterson D.G."/>
            <person name="Mehboob-ur-Rahman"/>
            <person name="Ware D."/>
            <person name="Westhoff P."/>
            <person name="Mayer K.F."/>
            <person name="Messing J."/>
            <person name="Rokhsar D.S."/>
        </authorList>
    </citation>
    <scope>NUCLEOTIDE SEQUENCE [LARGE SCALE GENOMIC DNA]</scope>
    <source>
        <strain evidence="2">cv. BTx623</strain>
    </source>
</reference>
<evidence type="ECO:0000313" key="2">
    <source>
        <dbReference type="Proteomes" id="UP000000768"/>
    </source>
</evidence>
<name>A0A194YIL9_SORBI</name>
<dbReference type="AlphaFoldDB" id="A0A194YIL9"/>
<dbReference type="InParanoid" id="A0A194YIL9"/>
<reference evidence="2" key="2">
    <citation type="journal article" date="2018" name="Plant J.">
        <title>The Sorghum bicolor reference genome: improved assembly, gene annotations, a transcriptome atlas, and signatures of genome organization.</title>
        <authorList>
            <person name="McCormick R.F."/>
            <person name="Truong S.K."/>
            <person name="Sreedasyam A."/>
            <person name="Jenkins J."/>
            <person name="Shu S."/>
            <person name="Sims D."/>
            <person name="Kennedy M."/>
            <person name="Amirebrahimi M."/>
            <person name="Weers B.D."/>
            <person name="McKinley B."/>
            <person name="Mattison A."/>
            <person name="Morishige D.T."/>
            <person name="Grimwood J."/>
            <person name="Schmutz J."/>
            <person name="Mullet J.E."/>
        </authorList>
    </citation>
    <scope>NUCLEOTIDE SEQUENCE [LARGE SCALE GENOMIC DNA]</scope>
    <source>
        <strain evidence="2">cv. BTx623</strain>
    </source>
</reference>
<keyword evidence="2" id="KW-1185">Reference proteome</keyword>
<evidence type="ECO:0000313" key="1">
    <source>
        <dbReference type="EMBL" id="KXG19819.1"/>
    </source>
</evidence>
<organism evidence="1 2">
    <name type="scientific">Sorghum bicolor</name>
    <name type="common">Sorghum</name>
    <name type="synonym">Sorghum vulgare</name>
    <dbReference type="NCBI Taxonomy" id="4558"/>
    <lineage>
        <taxon>Eukaryota</taxon>
        <taxon>Viridiplantae</taxon>
        <taxon>Streptophyta</taxon>
        <taxon>Embryophyta</taxon>
        <taxon>Tracheophyta</taxon>
        <taxon>Spermatophyta</taxon>
        <taxon>Magnoliopsida</taxon>
        <taxon>Liliopsida</taxon>
        <taxon>Poales</taxon>
        <taxon>Poaceae</taxon>
        <taxon>PACMAD clade</taxon>
        <taxon>Panicoideae</taxon>
        <taxon>Andropogonodae</taxon>
        <taxon>Andropogoneae</taxon>
        <taxon>Sorghinae</taxon>
        <taxon>Sorghum</taxon>
    </lineage>
</organism>
<gene>
    <name evidence="1" type="ORF">SORBI_3010G121900</name>
</gene>
<sequence>MSWWRNDNNGGSHGSSVRSTLLDLQLCLALHTGRVEVDHGNDSDLSSPCSCVSSNISSNESLVLILGGCRQCWRYFMVSKKEFPTCINCKQPYLISFNSNEKHNYSK</sequence>
<dbReference type="Proteomes" id="UP000000768">
    <property type="component" value="Chromosome 10"/>
</dbReference>
<accession>A0A194YIL9</accession>